<dbReference type="Proteomes" id="UP000509597">
    <property type="component" value="Chromosome"/>
</dbReference>
<proteinExistence type="predicted"/>
<protein>
    <submittedName>
        <fullName evidence="1">Uncharacterized protein</fullName>
    </submittedName>
</protein>
<evidence type="ECO:0000313" key="1">
    <source>
        <dbReference type="EMBL" id="QLG88563.1"/>
    </source>
</evidence>
<keyword evidence="2" id="KW-1185">Reference proteome</keyword>
<gene>
    <name evidence="1" type="ORF">HQ393_10085</name>
</gene>
<organism evidence="1 2">
    <name type="scientific">Chitinibacter bivalviorum</name>
    <dbReference type="NCBI Taxonomy" id="2739434"/>
    <lineage>
        <taxon>Bacteria</taxon>
        <taxon>Pseudomonadati</taxon>
        <taxon>Pseudomonadota</taxon>
        <taxon>Betaproteobacteria</taxon>
        <taxon>Neisseriales</taxon>
        <taxon>Chitinibacteraceae</taxon>
        <taxon>Chitinibacter</taxon>
    </lineage>
</organism>
<sequence length="254" mass="28968">MINKSYEKYIFSLDEASAYLMKSGRNVSVKQLLSAGIVGNIKISAFFDCNGFSTTIYRRLLSENKIHKYGINEISNRRLSGLYEIPQCYLLEIESDGLAIADYVISAEGDEFNPEKSFRCVEFKDLKVKLEELYSYLLILGGAIDISTFDEVRGVVVNEGFDILLQNKKIISITKLAIKAAVQIFNEDGVVPSAESVMERLRNWAKNGVEPDCLIAPLDVDYGVSWRTKNSEERKYYMESLRKTLFRYKSIIRN</sequence>
<name>A0A7H9BIT0_9NEIS</name>
<dbReference type="EMBL" id="CP058627">
    <property type="protein sequence ID" value="QLG88563.1"/>
    <property type="molecule type" value="Genomic_DNA"/>
</dbReference>
<reference evidence="1 2" key="1">
    <citation type="submission" date="2020-07" db="EMBL/GenBank/DDBJ databases">
        <title>Complete genome sequence of Chitinibacter sp. 2T18.</title>
        <authorList>
            <person name="Bae J.-W."/>
            <person name="Choi J.-W."/>
        </authorList>
    </citation>
    <scope>NUCLEOTIDE SEQUENCE [LARGE SCALE GENOMIC DNA]</scope>
    <source>
        <strain evidence="1 2">2T18</strain>
    </source>
</reference>
<dbReference type="AlphaFoldDB" id="A0A7H9BIT0"/>
<evidence type="ECO:0000313" key="2">
    <source>
        <dbReference type="Proteomes" id="UP000509597"/>
    </source>
</evidence>
<accession>A0A7H9BIT0</accession>
<dbReference type="KEGG" id="chiz:HQ393_10085"/>
<dbReference type="RefSeq" id="WP_179355076.1">
    <property type="nucleotide sequence ID" value="NZ_CP058627.1"/>
</dbReference>